<dbReference type="RefSeq" id="WP_148883533.1">
    <property type="nucleotide sequence ID" value="NZ_CP041932.1"/>
</dbReference>
<proteinExistence type="predicted"/>
<protein>
    <submittedName>
        <fullName evidence="2">Uncharacterized protein</fullName>
    </submittedName>
</protein>
<evidence type="ECO:0000256" key="1">
    <source>
        <dbReference type="SAM" id="Phobius"/>
    </source>
</evidence>
<keyword evidence="1" id="KW-1133">Transmembrane helix</keyword>
<evidence type="ECO:0000313" key="3">
    <source>
        <dbReference type="Proteomes" id="UP000322631"/>
    </source>
</evidence>
<gene>
    <name evidence="2" type="ORF">FPV09_11740</name>
</gene>
<reference evidence="2 3" key="1">
    <citation type="submission" date="2019-07" db="EMBL/GenBank/DDBJ databases">
        <title>Complete genome of Thermococcus acidophilus.</title>
        <authorList>
            <person name="Li X."/>
        </authorList>
    </citation>
    <scope>NUCLEOTIDE SEQUENCE [LARGE SCALE GENOMIC DNA]</scope>
    <source>
        <strain evidence="2 3">SY113</strain>
    </source>
</reference>
<accession>A0A5C0SMS7</accession>
<name>A0A5C0SMS7_9EURY</name>
<keyword evidence="1" id="KW-0812">Transmembrane</keyword>
<organism evidence="2 3">
    <name type="scientific">Thermococcus aciditolerans</name>
    <dbReference type="NCBI Taxonomy" id="2598455"/>
    <lineage>
        <taxon>Archaea</taxon>
        <taxon>Methanobacteriati</taxon>
        <taxon>Methanobacteriota</taxon>
        <taxon>Thermococci</taxon>
        <taxon>Thermococcales</taxon>
        <taxon>Thermococcaceae</taxon>
        <taxon>Thermococcus</taxon>
    </lineage>
</organism>
<evidence type="ECO:0000313" key="2">
    <source>
        <dbReference type="EMBL" id="QEK15640.1"/>
    </source>
</evidence>
<keyword evidence="1" id="KW-0472">Membrane</keyword>
<dbReference type="KEGG" id="them:FPV09_11740"/>
<dbReference type="GeneID" id="41610537"/>
<dbReference type="AlphaFoldDB" id="A0A5C0SMS7"/>
<feature type="transmembrane region" description="Helical" evidence="1">
    <location>
        <begin position="118"/>
        <end position="135"/>
    </location>
</feature>
<dbReference type="Proteomes" id="UP000322631">
    <property type="component" value="Chromosome"/>
</dbReference>
<keyword evidence="3" id="KW-1185">Reference proteome</keyword>
<sequence>MEIHDPRGVIRISPNGTSEIILTDESLRVTSINKTLLGTPRLLKLVYSPEEPSKLWLDGYVEIDGRKVGYTYGIPTGRDEPVRVERGFRFSSMLRYARYPFENETGECTVTHSIGPEGPLFLFIGLLLILAGVLWKG</sequence>
<dbReference type="EMBL" id="CP041932">
    <property type="protein sequence ID" value="QEK15640.1"/>
    <property type="molecule type" value="Genomic_DNA"/>
</dbReference>